<dbReference type="InterPro" id="IPR009081">
    <property type="entry name" value="PP-bd_ACP"/>
</dbReference>
<evidence type="ECO:0000259" key="3">
    <source>
        <dbReference type="PROSITE" id="PS50075"/>
    </source>
</evidence>
<proteinExistence type="predicted"/>
<gene>
    <name evidence="4" type="ORF">ABIE13_000039</name>
</gene>
<dbReference type="PROSITE" id="PS50075">
    <property type="entry name" value="CARRIER"/>
    <property type="match status" value="1"/>
</dbReference>
<protein>
    <submittedName>
        <fullName evidence="4">Acyl carrier protein</fullName>
    </submittedName>
</protein>
<dbReference type="InterPro" id="IPR006162">
    <property type="entry name" value="Ppantetheine_attach_site"/>
</dbReference>
<evidence type="ECO:0000256" key="1">
    <source>
        <dbReference type="ARBA" id="ARBA00022450"/>
    </source>
</evidence>
<dbReference type="Proteomes" id="UP001549320">
    <property type="component" value="Unassembled WGS sequence"/>
</dbReference>
<sequence>MREFLADRLEIPGEKVVPEAKLADLGVDSLMFAEMLFELEDRAKTELDIRSADALPETVGELVGLIEAHLQTGAAELPVPPSAAH</sequence>
<feature type="domain" description="Carrier" evidence="3">
    <location>
        <begin position="1"/>
        <end position="70"/>
    </location>
</feature>
<dbReference type="Pfam" id="PF00550">
    <property type="entry name" value="PP-binding"/>
    <property type="match status" value="1"/>
</dbReference>
<evidence type="ECO:0000313" key="5">
    <source>
        <dbReference type="Proteomes" id="UP001549320"/>
    </source>
</evidence>
<keyword evidence="1" id="KW-0596">Phosphopantetheine</keyword>
<dbReference type="EMBL" id="JBEPSH010000001">
    <property type="protein sequence ID" value="MET4574942.1"/>
    <property type="molecule type" value="Genomic_DNA"/>
</dbReference>
<comment type="caution">
    <text evidence="4">The sequence shown here is derived from an EMBL/GenBank/DDBJ whole genome shotgun (WGS) entry which is preliminary data.</text>
</comment>
<keyword evidence="5" id="KW-1185">Reference proteome</keyword>
<keyword evidence="2" id="KW-0597">Phosphoprotein</keyword>
<reference evidence="4 5" key="1">
    <citation type="submission" date="2024-06" db="EMBL/GenBank/DDBJ databases">
        <title>Sorghum-associated microbial communities from plants grown in Nebraska, USA.</title>
        <authorList>
            <person name="Schachtman D."/>
        </authorList>
    </citation>
    <scope>NUCLEOTIDE SEQUENCE [LARGE SCALE GENOMIC DNA]</scope>
    <source>
        <strain evidence="4 5">2709</strain>
    </source>
</reference>
<dbReference type="Gene3D" id="1.10.1200.10">
    <property type="entry name" value="ACP-like"/>
    <property type="match status" value="1"/>
</dbReference>
<accession>A0ABV2Q1Y3</accession>
<name>A0ABV2Q1Y3_9BURK</name>
<evidence type="ECO:0000313" key="4">
    <source>
        <dbReference type="EMBL" id="MET4574942.1"/>
    </source>
</evidence>
<dbReference type="InterPro" id="IPR036736">
    <property type="entry name" value="ACP-like_sf"/>
</dbReference>
<dbReference type="SUPFAM" id="SSF47336">
    <property type="entry name" value="ACP-like"/>
    <property type="match status" value="1"/>
</dbReference>
<evidence type="ECO:0000256" key="2">
    <source>
        <dbReference type="ARBA" id="ARBA00022553"/>
    </source>
</evidence>
<dbReference type="PROSITE" id="PS00012">
    <property type="entry name" value="PHOSPHOPANTETHEINE"/>
    <property type="match status" value="1"/>
</dbReference>
<organism evidence="4 5">
    <name type="scientific">Ottowia thiooxydans</name>
    <dbReference type="NCBI Taxonomy" id="219182"/>
    <lineage>
        <taxon>Bacteria</taxon>
        <taxon>Pseudomonadati</taxon>
        <taxon>Pseudomonadota</taxon>
        <taxon>Betaproteobacteria</taxon>
        <taxon>Burkholderiales</taxon>
        <taxon>Comamonadaceae</taxon>
        <taxon>Ottowia</taxon>
    </lineage>
</organism>
<dbReference type="RefSeq" id="WP_354440116.1">
    <property type="nucleotide sequence ID" value="NZ_JBEPSH010000001.1"/>
</dbReference>